<feature type="transmembrane region" description="Helical" evidence="1">
    <location>
        <begin position="59"/>
        <end position="80"/>
    </location>
</feature>
<evidence type="ECO:0008006" key="3">
    <source>
        <dbReference type="Google" id="ProtNLM"/>
    </source>
</evidence>
<sequence>MLSFKLTQLFFVMTFCIIIFGNAYANFFGIKIEDALYMALRIQTMSGSDIEPISPEHKILMSFQYILAYLVTSGLIILSINI</sequence>
<evidence type="ECO:0000313" key="2">
    <source>
        <dbReference type="EMBL" id="QHU20229.1"/>
    </source>
</evidence>
<reference evidence="2" key="1">
    <citation type="journal article" date="2020" name="Nature">
        <title>Giant virus diversity and host interactions through global metagenomics.</title>
        <authorList>
            <person name="Schulz F."/>
            <person name="Roux S."/>
            <person name="Paez-Espino D."/>
            <person name="Jungbluth S."/>
            <person name="Walsh D.A."/>
            <person name="Denef V.J."/>
            <person name="McMahon K.D."/>
            <person name="Konstantinidis K.T."/>
            <person name="Eloe-Fadrosh E.A."/>
            <person name="Kyrpides N.C."/>
            <person name="Woyke T."/>
        </authorList>
    </citation>
    <scope>NUCLEOTIDE SEQUENCE</scope>
    <source>
        <strain evidence="2">GVMAG-S-3300013014-136</strain>
    </source>
</reference>
<keyword evidence="1" id="KW-1133">Transmembrane helix</keyword>
<dbReference type="SUPFAM" id="SSF81324">
    <property type="entry name" value="Voltage-gated potassium channels"/>
    <property type="match status" value="1"/>
</dbReference>
<organism evidence="2">
    <name type="scientific">viral metagenome</name>
    <dbReference type="NCBI Taxonomy" id="1070528"/>
    <lineage>
        <taxon>unclassified sequences</taxon>
        <taxon>metagenomes</taxon>
        <taxon>organismal metagenomes</taxon>
    </lineage>
</organism>
<evidence type="ECO:0000256" key="1">
    <source>
        <dbReference type="SAM" id="Phobius"/>
    </source>
</evidence>
<name>A0A6C0KRJ5_9ZZZZ</name>
<proteinExistence type="predicted"/>
<protein>
    <recommendedName>
        <fullName evidence="3">Potassium channel domain-containing protein</fullName>
    </recommendedName>
</protein>
<keyword evidence="1" id="KW-0472">Membrane</keyword>
<accession>A0A6C0KRJ5</accession>
<dbReference type="AlphaFoldDB" id="A0A6C0KRJ5"/>
<dbReference type="EMBL" id="MN740964">
    <property type="protein sequence ID" value="QHU20229.1"/>
    <property type="molecule type" value="Genomic_DNA"/>
</dbReference>
<keyword evidence="1" id="KW-0812">Transmembrane</keyword>